<accession>A0A3N1CMT6</accession>
<dbReference type="EMBL" id="RJKE01000001">
    <property type="protein sequence ID" value="ROO82627.1"/>
    <property type="molecule type" value="Genomic_DNA"/>
</dbReference>
<dbReference type="AlphaFoldDB" id="A0A3N1CMT6"/>
<name>A0A3N1CMT6_9ACTN</name>
<reference evidence="1 2" key="1">
    <citation type="submission" date="2018-11" db="EMBL/GenBank/DDBJ databases">
        <title>Sequencing the genomes of 1000 actinobacteria strains.</title>
        <authorList>
            <person name="Klenk H.-P."/>
        </authorList>
    </citation>
    <scope>NUCLEOTIDE SEQUENCE [LARGE SCALE GENOMIC DNA]</scope>
    <source>
        <strain evidence="1 2">DSM 44254</strain>
    </source>
</reference>
<gene>
    <name evidence="1" type="ORF">EDD29_0108</name>
</gene>
<comment type="caution">
    <text evidence="1">The sequence shown here is derived from an EMBL/GenBank/DDBJ whole genome shotgun (WGS) entry which is preliminary data.</text>
</comment>
<keyword evidence="2" id="KW-1185">Reference proteome</keyword>
<protein>
    <submittedName>
        <fullName evidence="1">Uncharacterized protein</fullName>
    </submittedName>
</protein>
<sequence length="68" mass="7496">MITAVIVVGTLIATGLLFIGKAIARLRDPCVCGHQDKAKAEAERRRALNLIFKRHLDTHTCTPKASRQ</sequence>
<dbReference type="RefSeq" id="WP_123661632.1">
    <property type="nucleotide sequence ID" value="NZ_RJKE01000001.1"/>
</dbReference>
<evidence type="ECO:0000313" key="1">
    <source>
        <dbReference type="EMBL" id="ROO82627.1"/>
    </source>
</evidence>
<evidence type="ECO:0000313" key="2">
    <source>
        <dbReference type="Proteomes" id="UP000272400"/>
    </source>
</evidence>
<organism evidence="1 2">
    <name type="scientific">Actinocorallia herbida</name>
    <dbReference type="NCBI Taxonomy" id="58109"/>
    <lineage>
        <taxon>Bacteria</taxon>
        <taxon>Bacillati</taxon>
        <taxon>Actinomycetota</taxon>
        <taxon>Actinomycetes</taxon>
        <taxon>Streptosporangiales</taxon>
        <taxon>Thermomonosporaceae</taxon>
        <taxon>Actinocorallia</taxon>
    </lineage>
</organism>
<dbReference type="Proteomes" id="UP000272400">
    <property type="component" value="Unassembled WGS sequence"/>
</dbReference>
<proteinExistence type="predicted"/>